<evidence type="ECO:0000256" key="1">
    <source>
        <dbReference type="SAM" id="MobiDB-lite"/>
    </source>
</evidence>
<feature type="region of interest" description="Disordered" evidence="1">
    <location>
        <begin position="22"/>
        <end position="52"/>
    </location>
</feature>
<dbReference type="EMBL" id="LSMT01000673">
    <property type="protein sequence ID" value="PFX15212.1"/>
    <property type="molecule type" value="Genomic_DNA"/>
</dbReference>
<dbReference type="Pfam" id="PF02992">
    <property type="entry name" value="Transposase_21"/>
    <property type="match status" value="1"/>
</dbReference>
<comment type="caution">
    <text evidence="2">The sequence shown here is derived from an EMBL/GenBank/DDBJ whole genome shotgun (WGS) entry which is preliminary data.</text>
</comment>
<protein>
    <recommendedName>
        <fullName evidence="4">Transposase domain-containing protein</fullName>
    </recommendedName>
</protein>
<evidence type="ECO:0000313" key="2">
    <source>
        <dbReference type="EMBL" id="PFX15212.1"/>
    </source>
</evidence>
<organism evidence="2 3">
    <name type="scientific">Stylophora pistillata</name>
    <name type="common">Smooth cauliflower coral</name>
    <dbReference type="NCBI Taxonomy" id="50429"/>
    <lineage>
        <taxon>Eukaryota</taxon>
        <taxon>Metazoa</taxon>
        <taxon>Cnidaria</taxon>
        <taxon>Anthozoa</taxon>
        <taxon>Hexacorallia</taxon>
        <taxon>Scleractinia</taxon>
        <taxon>Astrocoeniina</taxon>
        <taxon>Pocilloporidae</taxon>
        <taxon>Stylophora</taxon>
    </lineage>
</organism>
<evidence type="ECO:0008006" key="4">
    <source>
        <dbReference type="Google" id="ProtNLM"/>
    </source>
</evidence>
<sequence>MADDGEKVAREQRGRYREYMRHSNPYKFPAARRRKGNLYKAKQSSTGTRNDLNKCDVEEMIPDTRHAQPLCTGDPAEIFEAETNSMILGEDCSYFQVQDMEDSSTFGVEEENNSGISGDEFELFDSADTNTFEQFVKDEDACSDIFSDCENPDEIDTECIPEHCGAESDDMLYSGAPITSNSSVVLLLSFVFKHKLTREAFNDLLAVIEAHCPRPNNCKTTVNNLFQFLSRAKGNVVKDYFCGFCKAYYGKDVKGNCTICGKSIQNNGGFFIEVPIENQLLKFFSDSEFVDGLKYRFHRVKRAEDNIEDVYDGSLYKSKSGPGGFLLEPYNISVKLNSDGVAIFRSSQFGVWPLFLLVNELPPSLRRTNKYRIFGGLWFGEEKPFFSTFFKPFVDTLWKTEMHGIEVTLPDGAKKKSKVMALSGHFDLPARAGVLEQMTYVGHDSCSFCDEHGDVVKTTGRGHVMTFPFRNTPSGHAKPRDAVDVKAHSYEALEKNATVCGIKAPSPLLQLPSFDVVNGIAIDAMHCVYLGVVKQLVGLWFNSKHSDQRWYCGSQVEMVDKRLLEIKPPTVITRIPRSIQHHVKFWKATEYRNWLLYYSLPCLKGILPDDYYQHYAFLVGGITLLSGRSISPGQLQMAGKFLIHFVEMFDVYYDPRYVLMNQHMLLHLEKSVRDHGAGIFGAVPCSFLRIGMETFLIISMEHKTLQSR</sequence>
<proteinExistence type="predicted"/>
<dbReference type="InterPro" id="IPR004242">
    <property type="entry name" value="Transposase_21"/>
</dbReference>
<dbReference type="Proteomes" id="UP000225706">
    <property type="component" value="Unassembled WGS sequence"/>
</dbReference>
<reference evidence="3" key="1">
    <citation type="journal article" date="2017" name="bioRxiv">
        <title>Comparative analysis of the genomes of Stylophora pistillata and Acropora digitifera provides evidence for extensive differences between species of corals.</title>
        <authorList>
            <person name="Voolstra C.R."/>
            <person name="Li Y."/>
            <person name="Liew Y.J."/>
            <person name="Baumgarten S."/>
            <person name="Zoccola D."/>
            <person name="Flot J.-F."/>
            <person name="Tambutte S."/>
            <person name="Allemand D."/>
            <person name="Aranda M."/>
        </authorList>
    </citation>
    <scope>NUCLEOTIDE SEQUENCE [LARGE SCALE GENOMIC DNA]</scope>
</reference>
<keyword evidence="3" id="KW-1185">Reference proteome</keyword>
<accession>A0A2B4RG22</accession>
<dbReference type="PANTHER" id="PTHR46579">
    <property type="entry name" value="F5/8 TYPE C DOMAIN-CONTAINING PROTEIN-RELATED"/>
    <property type="match status" value="1"/>
</dbReference>
<gene>
    <name evidence="2" type="ORF">AWC38_SpisGene20577</name>
</gene>
<evidence type="ECO:0000313" key="3">
    <source>
        <dbReference type="Proteomes" id="UP000225706"/>
    </source>
</evidence>
<dbReference type="OrthoDB" id="5972234at2759"/>
<dbReference type="PANTHER" id="PTHR46579:SF1">
    <property type="entry name" value="F5_8 TYPE C DOMAIN-CONTAINING PROTEIN"/>
    <property type="match status" value="1"/>
</dbReference>
<name>A0A2B4RG22_STYPI</name>
<dbReference type="AlphaFoldDB" id="A0A2B4RG22"/>